<dbReference type="OrthoDB" id="10007938at2759"/>
<dbReference type="Proteomes" id="UP000663856">
    <property type="component" value="Unassembled WGS sequence"/>
</dbReference>
<dbReference type="Proteomes" id="UP000663866">
    <property type="component" value="Unassembled WGS sequence"/>
</dbReference>
<protein>
    <recommendedName>
        <fullName evidence="1">F-box domain-containing protein</fullName>
    </recommendedName>
</protein>
<evidence type="ECO:0000313" key="4">
    <source>
        <dbReference type="EMBL" id="CAF2126631.1"/>
    </source>
</evidence>
<comment type="caution">
    <text evidence="3">The sequence shown here is derived from an EMBL/GenBank/DDBJ whole genome shotgun (WGS) entry which is preliminary data.</text>
</comment>
<evidence type="ECO:0000313" key="3">
    <source>
        <dbReference type="EMBL" id="CAF2081965.1"/>
    </source>
</evidence>
<dbReference type="EMBL" id="CAJOBF010004731">
    <property type="protein sequence ID" value="CAF4150724.1"/>
    <property type="molecule type" value="Genomic_DNA"/>
</dbReference>
<evidence type="ECO:0000313" key="9">
    <source>
        <dbReference type="Proteomes" id="UP000663887"/>
    </source>
</evidence>
<sequence>MQNNEKVITHLLELPNELFPYLLNYLSSAEILKAFLELSERNTRLASLIIPYLSYINLSHESNFWLTTRLPKFRDVIYSVCATTRQLTHLRDLPSLGTLTIVEIHSTNDLAVALRTLTAGVPKLYSLKLKFILKHDIFDLESSFDIPLEEFDLSLRCSFIPTGSMIYSLRHLTLRVNAIGDLFQLGRQLPMIESLFININGQIYTTVYSLQQFDSFVILSPYIKRVGLYSRDIIPNRFRPKYRYEFEYFEKFIHGCSSSLEYLTLDLILPNRFESTSLFHSPAFVDGDRLEKEIIAVLPRLKKFEFCIEFELPVKCIEKYQSSFATELWRQRCIVIDYPISATLPVSGTTKMIVFSITDTGTVFEELSIASSRITNWHSNTNLTTYHNGIILTSVRTITIVPLDRDTTLTLDLFQWISASFPRLRCLELVQETDWQLEEESVSYPELENVRVLCFRGQFSSQLIRRLLRMCPRLRYLELSKASLTKMITDSELYNDPYLINIYHQILEIQLTGSDDYVNFNGQLHDFFPLAYFL</sequence>
<dbReference type="Proteomes" id="UP000663834">
    <property type="component" value="Unassembled WGS sequence"/>
</dbReference>
<evidence type="ECO:0000313" key="5">
    <source>
        <dbReference type="EMBL" id="CAF3967532.1"/>
    </source>
</evidence>
<organism evidence="3 9">
    <name type="scientific">Rotaria magnacalcarata</name>
    <dbReference type="NCBI Taxonomy" id="392030"/>
    <lineage>
        <taxon>Eukaryota</taxon>
        <taxon>Metazoa</taxon>
        <taxon>Spiralia</taxon>
        <taxon>Gnathifera</taxon>
        <taxon>Rotifera</taxon>
        <taxon>Eurotatoria</taxon>
        <taxon>Bdelloidea</taxon>
        <taxon>Philodinida</taxon>
        <taxon>Philodinidae</taxon>
        <taxon>Rotaria</taxon>
    </lineage>
</organism>
<gene>
    <name evidence="6" type="ORF">GIL414_LOCUS10945</name>
    <name evidence="2" type="ORF">KQP761_LOCUS28924</name>
    <name evidence="5" type="ORF">OVN521_LOCUS13174</name>
    <name evidence="7" type="ORF">UXM345_LOCUS25106</name>
    <name evidence="4" type="ORF">WKI299_LOCUS25460</name>
    <name evidence="3" type="ORF">XDN619_LOCUS14938</name>
</gene>
<accession>A0A816S003</accession>
<dbReference type="AlphaFoldDB" id="A0A816S003"/>
<proteinExistence type="predicted"/>
<name>A0A816S003_9BILA</name>
<dbReference type="EMBL" id="CAJOBJ010004011">
    <property type="protein sequence ID" value="CAF3986044.1"/>
    <property type="molecule type" value="Genomic_DNA"/>
</dbReference>
<dbReference type="EMBL" id="CAJNRG010006029">
    <property type="protein sequence ID" value="CAF2081965.1"/>
    <property type="molecule type" value="Genomic_DNA"/>
</dbReference>
<dbReference type="InterPro" id="IPR001810">
    <property type="entry name" value="F-box_dom"/>
</dbReference>
<dbReference type="EMBL" id="CAJNRF010010979">
    <property type="protein sequence ID" value="CAF2126631.1"/>
    <property type="molecule type" value="Genomic_DNA"/>
</dbReference>
<evidence type="ECO:0000313" key="2">
    <source>
        <dbReference type="EMBL" id="CAF1645550.1"/>
    </source>
</evidence>
<dbReference type="InterPro" id="IPR032675">
    <property type="entry name" value="LRR_dom_sf"/>
</dbReference>
<dbReference type="EMBL" id="CAJNOW010015832">
    <property type="protein sequence ID" value="CAF1645550.1"/>
    <property type="molecule type" value="Genomic_DNA"/>
</dbReference>
<evidence type="ECO:0000259" key="1">
    <source>
        <dbReference type="PROSITE" id="PS50181"/>
    </source>
</evidence>
<evidence type="ECO:0000313" key="8">
    <source>
        <dbReference type="Proteomes" id="UP000663866"/>
    </source>
</evidence>
<dbReference type="PROSITE" id="PS50181">
    <property type="entry name" value="FBOX"/>
    <property type="match status" value="1"/>
</dbReference>
<keyword evidence="8" id="KW-1185">Reference proteome</keyword>
<dbReference type="Gene3D" id="3.80.10.10">
    <property type="entry name" value="Ribonuclease Inhibitor"/>
    <property type="match status" value="1"/>
</dbReference>
<reference evidence="3" key="1">
    <citation type="submission" date="2021-02" db="EMBL/GenBank/DDBJ databases">
        <authorList>
            <person name="Nowell W R."/>
        </authorList>
    </citation>
    <scope>NUCLEOTIDE SEQUENCE</scope>
</reference>
<evidence type="ECO:0000313" key="7">
    <source>
        <dbReference type="EMBL" id="CAF4150724.1"/>
    </source>
</evidence>
<dbReference type="Proteomes" id="UP000681720">
    <property type="component" value="Unassembled WGS sequence"/>
</dbReference>
<evidence type="ECO:0000313" key="6">
    <source>
        <dbReference type="EMBL" id="CAF3986044.1"/>
    </source>
</evidence>
<dbReference type="Proteomes" id="UP000663887">
    <property type="component" value="Unassembled WGS sequence"/>
</dbReference>
<feature type="domain" description="F-box" evidence="1">
    <location>
        <begin position="8"/>
        <end position="58"/>
    </location>
</feature>
<dbReference type="EMBL" id="CAJOBG010001902">
    <property type="protein sequence ID" value="CAF3967532.1"/>
    <property type="molecule type" value="Genomic_DNA"/>
</dbReference>
<dbReference type="Proteomes" id="UP000663842">
    <property type="component" value="Unassembled WGS sequence"/>
</dbReference>